<name>G5AHA3_PHYSP</name>
<feature type="compositionally biased region" description="Basic and acidic residues" evidence="2">
    <location>
        <begin position="213"/>
        <end position="222"/>
    </location>
</feature>
<evidence type="ECO:0000256" key="1">
    <source>
        <dbReference type="SAM" id="Coils"/>
    </source>
</evidence>
<gene>
    <name evidence="3" type="ORF">PHYSODRAFT_445612</name>
</gene>
<dbReference type="RefSeq" id="XP_009539454.1">
    <property type="nucleotide sequence ID" value="XM_009541159.1"/>
</dbReference>
<evidence type="ECO:0000313" key="4">
    <source>
        <dbReference type="Proteomes" id="UP000002640"/>
    </source>
</evidence>
<evidence type="ECO:0000256" key="2">
    <source>
        <dbReference type="SAM" id="MobiDB-lite"/>
    </source>
</evidence>
<dbReference type="GeneID" id="20652782"/>
<protein>
    <submittedName>
        <fullName evidence="3">Uncharacterized protein</fullName>
    </submittedName>
</protein>
<feature type="coiled-coil region" evidence="1">
    <location>
        <begin position="144"/>
        <end position="171"/>
    </location>
</feature>
<feature type="region of interest" description="Disordered" evidence="2">
    <location>
        <begin position="213"/>
        <end position="240"/>
    </location>
</feature>
<dbReference type="OMA" id="NSEVCCK"/>
<feature type="non-terminal residue" evidence="3">
    <location>
        <position position="1"/>
    </location>
</feature>
<evidence type="ECO:0000313" key="3">
    <source>
        <dbReference type="EMBL" id="EGZ05082.1"/>
    </source>
</evidence>
<dbReference type="KEGG" id="psoj:PHYSODRAFT_445612"/>
<sequence>IPVPLYPGETLQQYTFKFKKWLTDKGEDLAVMRNDPNRERSFWHSFAHHRVGMLSTLTPPPGTHPKGQKRSVEDDYDDSYHRSASIERKRVRREKASIASGAKQLAGVDEEKRCVNVTGTEGDIERPKHGPTSALYPKSLPPWAQVLIDRVQELENKVTRLQEEVDRCHARNGDCSSQRGADQKHKNECCEEDALSPQYTAVDADEKIKDTGGLAKDVDTKDTTSNAAFAAPPQSAEDAEQRRLTEEYDRLNELIMMNETAIDDALAYVKAIKEVDEAGAQEHQSQIMELVVSINQEKERRSFALAAMITYSWSGREDELVSLLDVEISQAHSDEAKHEKCAAISSQIEEKDSELETLEMQMNDQLQ</sequence>
<keyword evidence="4" id="KW-1185">Reference proteome</keyword>
<reference evidence="3 4" key="1">
    <citation type="journal article" date="2006" name="Science">
        <title>Phytophthora genome sequences uncover evolutionary origins and mechanisms of pathogenesis.</title>
        <authorList>
            <person name="Tyler B.M."/>
            <person name="Tripathy S."/>
            <person name="Zhang X."/>
            <person name="Dehal P."/>
            <person name="Jiang R.H."/>
            <person name="Aerts A."/>
            <person name="Arredondo F.D."/>
            <person name="Baxter L."/>
            <person name="Bensasson D."/>
            <person name="Beynon J.L."/>
            <person name="Chapman J."/>
            <person name="Damasceno C.M."/>
            <person name="Dorrance A.E."/>
            <person name="Dou D."/>
            <person name="Dickerman A.W."/>
            <person name="Dubchak I.L."/>
            <person name="Garbelotto M."/>
            <person name="Gijzen M."/>
            <person name="Gordon S.G."/>
            <person name="Govers F."/>
            <person name="Grunwald N.J."/>
            <person name="Huang W."/>
            <person name="Ivors K.L."/>
            <person name="Jones R.W."/>
            <person name="Kamoun S."/>
            <person name="Krampis K."/>
            <person name="Lamour K.H."/>
            <person name="Lee M.K."/>
            <person name="McDonald W.H."/>
            <person name="Medina M."/>
            <person name="Meijer H.J."/>
            <person name="Nordberg E.K."/>
            <person name="Maclean D.J."/>
            <person name="Ospina-Giraldo M.D."/>
            <person name="Morris P.F."/>
            <person name="Phuntumart V."/>
            <person name="Putnam N.H."/>
            <person name="Rash S."/>
            <person name="Rose J.K."/>
            <person name="Sakihama Y."/>
            <person name="Salamov A.A."/>
            <person name="Savidor A."/>
            <person name="Scheuring C.F."/>
            <person name="Smith B.M."/>
            <person name="Sobral B.W."/>
            <person name="Terry A."/>
            <person name="Torto-Alalibo T.A."/>
            <person name="Win J."/>
            <person name="Xu Z."/>
            <person name="Zhang H."/>
            <person name="Grigoriev I.V."/>
            <person name="Rokhsar D.S."/>
            <person name="Boore J.L."/>
        </authorList>
    </citation>
    <scope>NUCLEOTIDE SEQUENCE [LARGE SCALE GENOMIC DNA]</scope>
    <source>
        <strain evidence="3 4">P6497</strain>
    </source>
</reference>
<feature type="region of interest" description="Disordered" evidence="2">
    <location>
        <begin position="54"/>
        <end position="80"/>
    </location>
</feature>
<dbReference type="InParanoid" id="G5AHA3"/>
<feature type="compositionally biased region" description="Basic and acidic residues" evidence="2">
    <location>
        <begin position="70"/>
        <end position="80"/>
    </location>
</feature>
<proteinExistence type="predicted"/>
<organism evidence="3 4">
    <name type="scientific">Phytophthora sojae (strain P6497)</name>
    <name type="common">Soybean stem and root rot agent</name>
    <name type="synonym">Phytophthora megasperma f. sp. glycines</name>
    <dbReference type="NCBI Taxonomy" id="1094619"/>
    <lineage>
        <taxon>Eukaryota</taxon>
        <taxon>Sar</taxon>
        <taxon>Stramenopiles</taxon>
        <taxon>Oomycota</taxon>
        <taxon>Peronosporomycetes</taxon>
        <taxon>Peronosporales</taxon>
        <taxon>Peronosporaceae</taxon>
        <taxon>Phytophthora</taxon>
    </lineage>
</organism>
<keyword evidence="1" id="KW-0175">Coiled coil</keyword>
<dbReference type="EMBL" id="JH159169">
    <property type="protein sequence ID" value="EGZ05082.1"/>
    <property type="molecule type" value="Genomic_DNA"/>
</dbReference>
<feature type="non-terminal residue" evidence="3">
    <location>
        <position position="367"/>
    </location>
</feature>
<dbReference type="Proteomes" id="UP000002640">
    <property type="component" value="Unassembled WGS sequence"/>
</dbReference>
<dbReference type="AlphaFoldDB" id="G5AHA3"/>
<accession>G5AHA3</accession>